<dbReference type="PANTHER" id="PTHR43615">
    <property type="entry name" value="PHOSPHOENOLPYRUVATE SYNTHASE-RELATED"/>
    <property type="match status" value="1"/>
</dbReference>
<evidence type="ECO:0000256" key="1">
    <source>
        <dbReference type="ARBA" id="ARBA00007837"/>
    </source>
</evidence>
<feature type="domain" description="Pyruvate phosphate dikinase AMP/ATP-binding" evidence="2">
    <location>
        <begin position="10"/>
        <end position="267"/>
    </location>
</feature>
<dbReference type="GeneID" id="106818748"/>
<dbReference type="PANTHER" id="PTHR43615:SF1">
    <property type="entry name" value="PPDK_N DOMAIN-CONTAINING PROTEIN"/>
    <property type="match status" value="1"/>
</dbReference>
<dbReference type="InterPro" id="IPR013815">
    <property type="entry name" value="ATP_grasp_subdomain_1"/>
</dbReference>
<dbReference type="Pfam" id="PF01326">
    <property type="entry name" value="PPDK_N"/>
    <property type="match status" value="1"/>
</dbReference>
<dbReference type="Gene3D" id="3.30.1490.20">
    <property type="entry name" value="ATP-grasp fold, A domain"/>
    <property type="match status" value="1"/>
</dbReference>
<dbReference type="RefSeq" id="XP_014678905.1">
    <property type="nucleotide sequence ID" value="XM_014823419.1"/>
</dbReference>
<name>A0ABM1F384_PRICU</name>
<protein>
    <submittedName>
        <fullName evidence="4">Phosphoenolpyruvate synthase</fullName>
    </submittedName>
</protein>
<evidence type="ECO:0000313" key="3">
    <source>
        <dbReference type="Proteomes" id="UP000695022"/>
    </source>
</evidence>
<evidence type="ECO:0000313" key="4">
    <source>
        <dbReference type="RefSeq" id="XP_014678905.1"/>
    </source>
</evidence>
<reference evidence="4" key="1">
    <citation type="submission" date="2025-08" db="UniProtKB">
        <authorList>
            <consortium name="RefSeq"/>
        </authorList>
    </citation>
    <scope>IDENTIFICATION</scope>
</reference>
<evidence type="ECO:0000259" key="2">
    <source>
        <dbReference type="Pfam" id="PF01326"/>
    </source>
</evidence>
<dbReference type="SUPFAM" id="SSF56059">
    <property type="entry name" value="Glutathione synthetase ATP-binding domain-like"/>
    <property type="match status" value="1"/>
</dbReference>
<keyword evidence="3" id="KW-1185">Reference proteome</keyword>
<dbReference type="InterPro" id="IPR051549">
    <property type="entry name" value="PEP_Utilizing_Enz"/>
</dbReference>
<gene>
    <name evidence="4" type="primary">LOC106818748</name>
</gene>
<proteinExistence type="inferred from homology"/>
<organism evidence="3 4">
    <name type="scientific">Priapulus caudatus</name>
    <name type="common">Priapulid worm</name>
    <dbReference type="NCBI Taxonomy" id="37621"/>
    <lineage>
        <taxon>Eukaryota</taxon>
        <taxon>Metazoa</taxon>
        <taxon>Ecdysozoa</taxon>
        <taxon>Scalidophora</taxon>
        <taxon>Priapulida</taxon>
        <taxon>Priapulimorpha</taxon>
        <taxon>Priapulimorphida</taxon>
        <taxon>Priapulidae</taxon>
        <taxon>Priapulus</taxon>
    </lineage>
</organism>
<dbReference type="Proteomes" id="UP000695022">
    <property type="component" value="Unplaced"/>
</dbReference>
<accession>A0ABM1F384</accession>
<sequence>MSRQKKGGNLQEILKTTVESFTKTKLSTSLETAVVKQLNDLFSDEWKQKTFAVRSSAVGEDGSEASFAGQMETFLGVAGIKEICHAIIKCWASSFTQQAVEYRRNHGQVVAADVGVCVQEMVKADAAGVLFTRDPVSGNPGVMSINVSYGIGEAVVSGVTEPDTIFLHRSFYDKLSIKERIIGSKCVRIDVSESGGVQEIETDAKGECSLADESALELGNIGIQVEKSFSDARDIEFAVKDGQIYLLQARPITSLNMESEYELMHEQDSQLLIDDELHTHANTGEMMHRR</sequence>
<dbReference type="InterPro" id="IPR002192">
    <property type="entry name" value="PPDK_AMP/ATP-bd"/>
</dbReference>
<comment type="similarity">
    <text evidence="1">Belongs to the PEP-utilizing enzyme family.</text>
</comment>
<dbReference type="Gene3D" id="3.30.470.20">
    <property type="entry name" value="ATP-grasp fold, B domain"/>
    <property type="match status" value="1"/>
</dbReference>